<accession>A0A821WEX5</accession>
<evidence type="ECO:0000256" key="1">
    <source>
        <dbReference type="SAM" id="Phobius"/>
    </source>
</evidence>
<reference evidence="2" key="1">
    <citation type="submission" date="2021-02" db="EMBL/GenBank/DDBJ databases">
        <authorList>
            <person name="Nowell W R."/>
        </authorList>
    </citation>
    <scope>NUCLEOTIDE SEQUENCE</scope>
</reference>
<proteinExistence type="predicted"/>
<feature type="transmembrane region" description="Helical" evidence="1">
    <location>
        <begin position="90"/>
        <end position="112"/>
    </location>
</feature>
<keyword evidence="1" id="KW-0812">Transmembrane</keyword>
<organism evidence="2 3">
    <name type="scientific">Rotaria socialis</name>
    <dbReference type="NCBI Taxonomy" id="392032"/>
    <lineage>
        <taxon>Eukaryota</taxon>
        <taxon>Metazoa</taxon>
        <taxon>Spiralia</taxon>
        <taxon>Gnathifera</taxon>
        <taxon>Rotifera</taxon>
        <taxon>Eurotatoria</taxon>
        <taxon>Bdelloidea</taxon>
        <taxon>Philodinida</taxon>
        <taxon>Philodinidae</taxon>
        <taxon>Rotaria</taxon>
    </lineage>
</organism>
<dbReference type="Proteomes" id="UP000663848">
    <property type="component" value="Unassembled WGS sequence"/>
</dbReference>
<keyword evidence="1" id="KW-0472">Membrane</keyword>
<evidence type="ECO:0000313" key="3">
    <source>
        <dbReference type="Proteomes" id="UP000663848"/>
    </source>
</evidence>
<evidence type="ECO:0000313" key="2">
    <source>
        <dbReference type="EMBL" id="CAF4925738.1"/>
    </source>
</evidence>
<sequence length="142" mass="15052">MLGVVVNTGIAIVVKNKVVVVLVSDFGVGLAVGVVLIVDVVNDVDGTNIVLLVEWEIFVDANVVRLVLDDFIVDFVVFDVGFVVVDLVDVIVVFCLADVVVVVVKGVVVAIIKYKGVVSVDVDFCVVVVVEIDDVEDVVVAV</sequence>
<name>A0A821WEX5_9BILA</name>
<comment type="caution">
    <text evidence="2">The sequence shown here is derived from an EMBL/GenBank/DDBJ whole genome shotgun (WGS) entry which is preliminary data.</text>
</comment>
<gene>
    <name evidence="2" type="ORF">QYT958_LOCUS31658</name>
</gene>
<keyword evidence="1" id="KW-1133">Transmembrane helix</keyword>
<dbReference type="EMBL" id="CAJOBR010020072">
    <property type="protein sequence ID" value="CAF4925738.1"/>
    <property type="molecule type" value="Genomic_DNA"/>
</dbReference>
<dbReference type="AlphaFoldDB" id="A0A821WEX5"/>
<protein>
    <submittedName>
        <fullName evidence="2">Uncharacterized protein</fullName>
    </submittedName>
</protein>
<feature type="transmembrane region" description="Helical" evidence="1">
    <location>
        <begin position="18"/>
        <end position="38"/>
    </location>
</feature>